<dbReference type="InterPro" id="IPR002110">
    <property type="entry name" value="Ankyrin_rpt"/>
</dbReference>
<evidence type="ECO:0000256" key="2">
    <source>
        <dbReference type="ARBA" id="ARBA00023043"/>
    </source>
</evidence>
<keyword evidence="1" id="KW-0677">Repeat</keyword>
<organism evidence="4 5">
    <name type="scientific">Cochliobolus sativus</name>
    <name type="common">Common root rot and spot blotch fungus</name>
    <name type="synonym">Bipolaris sorokiniana</name>
    <dbReference type="NCBI Taxonomy" id="45130"/>
    <lineage>
        <taxon>Eukaryota</taxon>
        <taxon>Fungi</taxon>
        <taxon>Dikarya</taxon>
        <taxon>Ascomycota</taxon>
        <taxon>Pezizomycotina</taxon>
        <taxon>Dothideomycetes</taxon>
        <taxon>Pleosporomycetidae</taxon>
        <taxon>Pleosporales</taxon>
        <taxon>Pleosporineae</taxon>
        <taxon>Pleosporaceae</taxon>
        <taxon>Bipolaris</taxon>
    </lineage>
</organism>
<feature type="repeat" description="ANK" evidence="3">
    <location>
        <begin position="38"/>
        <end position="70"/>
    </location>
</feature>
<dbReference type="PANTHER" id="PTHR24123:SF33">
    <property type="entry name" value="PROTEIN HOS4"/>
    <property type="match status" value="1"/>
</dbReference>
<dbReference type="SMART" id="SM00248">
    <property type="entry name" value="ANK"/>
    <property type="match status" value="2"/>
</dbReference>
<gene>
    <name evidence="4" type="ORF">GGP41_009390</name>
</gene>
<evidence type="ECO:0000256" key="1">
    <source>
        <dbReference type="ARBA" id="ARBA00022737"/>
    </source>
</evidence>
<dbReference type="EMBL" id="WNKQ01000018">
    <property type="protein sequence ID" value="KAF5845578.1"/>
    <property type="molecule type" value="Genomic_DNA"/>
</dbReference>
<evidence type="ECO:0000313" key="5">
    <source>
        <dbReference type="Proteomes" id="UP000624244"/>
    </source>
</evidence>
<dbReference type="SUPFAM" id="SSF48403">
    <property type="entry name" value="Ankyrin repeat"/>
    <property type="match status" value="1"/>
</dbReference>
<dbReference type="PROSITE" id="PS50088">
    <property type="entry name" value="ANK_REPEAT"/>
    <property type="match status" value="2"/>
</dbReference>
<dbReference type="Pfam" id="PF00023">
    <property type="entry name" value="Ank"/>
    <property type="match status" value="1"/>
</dbReference>
<dbReference type="Gene3D" id="1.25.40.20">
    <property type="entry name" value="Ankyrin repeat-containing domain"/>
    <property type="match status" value="2"/>
</dbReference>
<accession>A0A8H5ZCW2</accession>
<comment type="caution">
    <text evidence="4">The sequence shown here is derived from an EMBL/GenBank/DDBJ whole genome shotgun (WGS) entry which is preliminary data.</text>
</comment>
<evidence type="ECO:0008006" key="6">
    <source>
        <dbReference type="Google" id="ProtNLM"/>
    </source>
</evidence>
<dbReference type="InterPro" id="IPR036770">
    <property type="entry name" value="Ankyrin_rpt-contain_sf"/>
</dbReference>
<dbReference type="Pfam" id="PF13637">
    <property type="entry name" value="Ank_4"/>
    <property type="match status" value="1"/>
</dbReference>
<keyword evidence="2 3" id="KW-0040">ANK repeat</keyword>
<reference evidence="4" key="1">
    <citation type="submission" date="2019-11" db="EMBL/GenBank/DDBJ databases">
        <title>Bipolaris sorokiniana Genome sequencing.</title>
        <authorList>
            <person name="Wang H."/>
        </authorList>
    </citation>
    <scope>NUCLEOTIDE SEQUENCE</scope>
</reference>
<protein>
    <recommendedName>
        <fullName evidence="6">Ankyrin</fullName>
    </recommendedName>
</protein>
<dbReference type="AlphaFoldDB" id="A0A8H5ZCW2"/>
<name>A0A8H5ZCW2_COCSA</name>
<sequence>MLLDEGANVNAQGGPFGNALQAASAEGRVQVVEMLLKGANTNAKGASEEGHEQVVKMLLDKGADANAQGGECGNALRVASARGLEPIVKMLLDAGAEINTQGGRVAVGTSPVEPSSSPL</sequence>
<feature type="repeat" description="ANK" evidence="3">
    <location>
        <begin position="71"/>
        <end position="103"/>
    </location>
</feature>
<proteinExistence type="predicted"/>
<evidence type="ECO:0000256" key="3">
    <source>
        <dbReference type="PROSITE-ProRule" id="PRU00023"/>
    </source>
</evidence>
<dbReference type="PANTHER" id="PTHR24123">
    <property type="entry name" value="ANKYRIN REPEAT-CONTAINING"/>
    <property type="match status" value="1"/>
</dbReference>
<evidence type="ECO:0000313" key="4">
    <source>
        <dbReference type="EMBL" id="KAF5845578.1"/>
    </source>
</evidence>
<dbReference type="InterPro" id="IPR051165">
    <property type="entry name" value="Multifunctional_ANK_Repeat"/>
</dbReference>
<dbReference type="Proteomes" id="UP000624244">
    <property type="component" value="Unassembled WGS sequence"/>
</dbReference>